<reference evidence="2" key="1">
    <citation type="submission" date="2019-10" db="EMBL/GenBank/DDBJ databases">
        <authorList>
            <person name="Soares A.E.R."/>
            <person name="Aleixo A."/>
            <person name="Schneider P."/>
            <person name="Miyaki C.Y."/>
            <person name="Schneider M.P."/>
            <person name="Mello C."/>
            <person name="Vasconcelos A.T.R."/>
        </authorList>
    </citation>
    <scope>NUCLEOTIDE SEQUENCE</scope>
    <source>
        <tissue evidence="2">Muscle</tissue>
    </source>
</reference>
<accession>A0ABQ9CTN6</accession>
<keyword evidence="3" id="KW-1185">Reference proteome</keyword>
<evidence type="ECO:0000313" key="3">
    <source>
        <dbReference type="Proteomes" id="UP001145742"/>
    </source>
</evidence>
<feature type="compositionally biased region" description="Polar residues" evidence="1">
    <location>
        <begin position="1"/>
        <end position="12"/>
    </location>
</feature>
<name>A0ABQ9CTN6_9PASS</name>
<gene>
    <name evidence="2" type="ORF">WISP_134579</name>
</gene>
<protein>
    <submittedName>
        <fullName evidence="2">Uncharacterized protein</fullName>
    </submittedName>
</protein>
<proteinExistence type="predicted"/>
<sequence length="102" mass="11855">MLAECQGSSLPSSGAMHHNEDGIRQKCRKSPWMAKELLSKLRAKKRSFQKMKMRTIVWVARDKVMEAKPKPELSQARDIKGNRDAIQRDLERLEREFTANLM</sequence>
<comment type="caution">
    <text evidence="2">The sequence shown here is derived from an EMBL/GenBank/DDBJ whole genome shotgun (WGS) entry which is preliminary data.</text>
</comment>
<organism evidence="2 3">
    <name type="scientific">Willisornis vidua</name>
    <name type="common">Xingu scale-backed antbird</name>
    <dbReference type="NCBI Taxonomy" id="1566151"/>
    <lineage>
        <taxon>Eukaryota</taxon>
        <taxon>Metazoa</taxon>
        <taxon>Chordata</taxon>
        <taxon>Craniata</taxon>
        <taxon>Vertebrata</taxon>
        <taxon>Euteleostomi</taxon>
        <taxon>Archelosauria</taxon>
        <taxon>Archosauria</taxon>
        <taxon>Dinosauria</taxon>
        <taxon>Saurischia</taxon>
        <taxon>Theropoda</taxon>
        <taxon>Coelurosauria</taxon>
        <taxon>Aves</taxon>
        <taxon>Neognathae</taxon>
        <taxon>Neoaves</taxon>
        <taxon>Telluraves</taxon>
        <taxon>Australaves</taxon>
        <taxon>Passeriformes</taxon>
        <taxon>Thamnophilidae</taxon>
        <taxon>Willisornis</taxon>
    </lineage>
</organism>
<feature type="region of interest" description="Disordered" evidence="1">
    <location>
        <begin position="1"/>
        <end position="27"/>
    </location>
</feature>
<dbReference type="EMBL" id="WHWB01034666">
    <property type="protein sequence ID" value="KAJ7406312.1"/>
    <property type="molecule type" value="Genomic_DNA"/>
</dbReference>
<dbReference type="Proteomes" id="UP001145742">
    <property type="component" value="Unassembled WGS sequence"/>
</dbReference>
<evidence type="ECO:0000256" key="1">
    <source>
        <dbReference type="SAM" id="MobiDB-lite"/>
    </source>
</evidence>
<evidence type="ECO:0000313" key="2">
    <source>
        <dbReference type="EMBL" id="KAJ7406312.1"/>
    </source>
</evidence>